<dbReference type="SUPFAM" id="SSF110849">
    <property type="entry name" value="ParB/Sulfiredoxin"/>
    <property type="match status" value="1"/>
</dbReference>
<gene>
    <name evidence="3" type="ORF">E6K80_09160</name>
</gene>
<dbReference type="EMBL" id="VBPA01000225">
    <property type="protein sequence ID" value="TMQ70218.1"/>
    <property type="molecule type" value="Genomic_DNA"/>
</dbReference>
<dbReference type="Gene3D" id="3.30.1760.10">
    <property type="entry name" value="Conserved hypothetical protein from pyrococcus furiosus pfu- 392566-001, domain 2"/>
    <property type="match status" value="1"/>
</dbReference>
<proteinExistence type="predicted"/>
<dbReference type="AlphaFoldDB" id="A0A538U2V5"/>
<dbReference type="GO" id="GO:0005524">
    <property type="term" value="F:ATP binding"/>
    <property type="evidence" value="ECO:0007669"/>
    <property type="project" value="UniProtKB-KW"/>
</dbReference>
<evidence type="ECO:0000256" key="1">
    <source>
        <dbReference type="ARBA" id="ARBA00022741"/>
    </source>
</evidence>
<dbReference type="InterPro" id="IPR023098">
    <property type="entry name" value="SerK/SbnI_C"/>
</dbReference>
<dbReference type="InterPro" id="IPR036086">
    <property type="entry name" value="ParB/Sulfiredoxin_sf"/>
</dbReference>
<accession>A0A538U2V5</accession>
<keyword evidence="2" id="KW-0067">ATP-binding</keyword>
<protein>
    <submittedName>
        <fullName evidence="3">Uncharacterized protein</fullName>
    </submittedName>
</protein>
<evidence type="ECO:0000313" key="3">
    <source>
        <dbReference type="EMBL" id="TMQ70218.1"/>
    </source>
</evidence>
<name>A0A538U2V5_UNCEI</name>
<comment type="caution">
    <text evidence="3">The sequence shown here is derived from an EMBL/GenBank/DDBJ whole genome shotgun (WGS) entry which is preliminary data.</text>
</comment>
<reference evidence="3 4" key="1">
    <citation type="journal article" date="2019" name="Nat. Microbiol.">
        <title>Mediterranean grassland soil C-N compound turnover is dependent on rainfall and depth, and is mediated by genomically divergent microorganisms.</title>
        <authorList>
            <person name="Diamond S."/>
            <person name="Andeer P.F."/>
            <person name="Li Z."/>
            <person name="Crits-Christoph A."/>
            <person name="Burstein D."/>
            <person name="Anantharaman K."/>
            <person name="Lane K.R."/>
            <person name="Thomas B.C."/>
            <person name="Pan C."/>
            <person name="Northen T.R."/>
            <person name="Banfield J.F."/>
        </authorList>
    </citation>
    <scope>NUCLEOTIDE SEQUENCE [LARGE SCALE GENOMIC DNA]</scope>
    <source>
        <strain evidence="3">WS_10</strain>
    </source>
</reference>
<sequence>MRPARSDDFRLPDLRFVPVDALVPHERHDPQRLEPLVKGFRDESVLKNPPIVAELPGSGGTRYMVLDGANRSTAARRAGLPHIVVQVATYEEPWVRLTTWHHALAGLDPATFEDACRAISGIELRQAPILQARAVLARREALAYAAYPRLGATTFHGGRTLDERNQLLNALVDVYRERVRFYRMSTESFEVVRERHPDATALVVFPHFEPAEVMELASGGARLPAGITRHLIRWRALRVNVPMDIMADESRSLDEKNRWLESWIEDRWSHRQVRFYEESTVLFDE</sequence>
<dbReference type="Gene3D" id="3.90.1530.10">
    <property type="entry name" value="Conserved hypothetical protein from pyrococcus furiosus pfu- 392566-001, ParB domain"/>
    <property type="match status" value="1"/>
</dbReference>
<evidence type="ECO:0000256" key="2">
    <source>
        <dbReference type="ARBA" id="ARBA00022840"/>
    </source>
</evidence>
<dbReference type="Proteomes" id="UP000319836">
    <property type="component" value="Unassembled WGS sequence"/>
</dbReference>
<keyword evidence="1" id="KW-0547">Nucleotide-binding</keyword>
<dbReference type="InterPro" id="IPR037953">
    <property type="entry name" value="SbnI-like_N"/>
</dbReference>
<dbReference type="CDD" id="cd16388">
    <property type="entry name" value="SbnI_like_N"/>
    <property type="match status" value="1"/>
</dbReference>
<evidence type="ECO:0000313" key="4">
    <source>
        <dbReference type="Proteomes" id="UP000319836"/>
    </source>
</evidence>
<organism evidence="3 4">
    <name type="scientific">Eiseniibacteriota bacterium</name>
    <dbReference type="NCBI Taxonomy" id="2212470"/>
    <lineage>
        <taxon>Bacteria</taxon>
        <taxon>Candidatus Eiseniibacteriota</taxon>
    </lineage>
</organism>